<evidence type="ECO:0000256" key="6">
    <source>
        <dbReference type="PIRSR" id="PIRSR604808-2"/>
    </source>
</evidence>
<feature type="binding site" evidence="6">
    <location>
        <position position="284"/>
    </location>
    <ligand>
        <name>Mg(2+)</name>
        <dbReference type="ChEBI" id="CHEBI:18420"/>
        <label>1</label>
    </ligand>
</feature>
<dbReference type="Proteomes" id="UP000290288">
    <property type="component" value="Unassembled WGS sequence"/>
</dbReference>
<dbReference type="InterPro" id="IPR004808">
    <property type="entry name" value="AP_endonuc_1"/>
</dbReference>
<keyword evidence="4 6" id="KW-0460">Magnesium</keyword>
<evidence type="ECO:0000256" key="3">
    <source>
        <dbReference type="ARBA" id="ARBA00022801"/>
    </source>
</evidence>
<evidence type="ECO:0000259" key="10">
    <source>
        <dbReference type="Pfam" id="PF03372"/>
    </source>
</evidence>
<dbReference type="PROSITE" id="PS51435">
    <property type="entry name" value="AP_NUCLEASE_F1_4"/>
    <property type="match status" value="1"/>
</dbReference>
<feature type="binding site" evidence="6">
    <location>
        <position position="178"/>
    </location>
    <ligand>
        <name>Mg(2+)</name>
        <dbReference type="ChEBI" id="CHEBI:18420"/>
        <label>1</label>
    </ligand>
</feature>
<evidence type="ECO:0000256" key="5">
    <source>
        <dbReference type="PIRSR" id="PIRSR604808-1"/>
    </source>
</evidence>
<dbReference type="GO" id="GO:0046872">
    <property type="term" value="F:metal ion binding"/>
    <property type="evidence" value="ECO:0007669"/>
    <property type="project" value="UniProtKB-KW"/>
</dbReference>
<evidence type="ECO:0000256" key="1">
    <source>
        <dbReference type="ARBA" id="ARBA00007092"/>
    </source>
</evidence>
<dbReference type="InterPro" id="IPR036691">
    <property type="entry name" value="Endo/exonu/phosph_ase_sf"/>
</dbReference>
<dbReference type="EMBL" id="SDEE01000349">
    <property type="protein sequence ID" value="RXW17330.1"/>
    <property type="molecule type" value="Genomic_DNA"/>
</dbReference>
<dbReference type="Pfam" id="PF03372">
    <property type="entry name" value="Exo_endo_phos"/>
    <property type="match status" value="1"/>
</dbReference>
<dbReference type="OrthoDB" id="498125at2759"/>
<dbReference type="PANTHER" id="PTHR22748:SF6">
    <property type="entry name" value="DNA-(APURINIC OR APYRIMIDINIC SITE) ENDONUCLEASE"/>
    <property type="match status" value="1"/>
</dbReference>
<keyword evidence="3" id="KW-0378">Hydrolase</keyword>
<dbReference type="STRING" id="2316362.A0A4Q2DC88"/>
<feature type="active site" description="Proton acceptor" evidence="5">
    <location>
        <position position="284"/>
    </location>
</feature>
<dbReference type="GO" id="GO:0008311">
    <property type="term" value="F:double-stranded DNA 3'-5' DNA exonuclease activity"/>
    <property type="evidence" value="ECO:0007669"/>
    <property type="project" value="TreeGrafter"/>
</dbReference>
<dbReference type="GO" id="GO:0005634">
    <property type="term" value="C:nucleus"/>
    <property type="evidence" value="ECO:0007669"/>
    <property type="project" value="TreeGrafter"/>
</dbReference>
<sequence length="297" mass="34008">MAPKAKAKAVKASGSKRKVEERDTDSEEETQRVEQSQASGSSKSLKRAKTEYFQNGQPKNKVLPDKIDFPKRVDPALKERYPHQYWSISEKKTYSGTAILSKVEPISVDYKLPGHPDPSSCKGRIITLEFEKSYLIGTYVVNAGQELKTLSAKEEWNKHFDAYIRDLDEKKPVIWVGDLNVASTAIDLANAKKAWNKQPGYTESETTAFKKILSSPDDPDANKFTDVWRDLHPDLQHYTYWGYRFNCREKCIGWRLDMFVLSERIIDKVKMCEIRDEIYGASDHCPVVMDIETSVLN</sequence>
<dbReference type="Gene3D" id="3.60.10.10">
    <property type="entry name" value="Endonuclease/exonuclease/phosphatase"/>
    <property type="match status" value="1"/>
</dbReference>
<evidence type="ECO:0000256" key="7">
    <source>
        <dbReference type="PIRSR" id="PIRSR604808-3"/>
    </source>
</evidence>
<name>A0A4Q2DC88_9AGAR</name>
<feature type="site" description="Important for catalytic activity" evidence="7">
    <location>
        <position position="257"/>
    </location>
</feature>
<feature type="binding site" evidence="6">
    <location>
        <position position="283"/>
    </location>
    <ligand>
        <name>Mg(2+)</name>
        <dbReference type="ChEBI" id="CHEBI:18420"/>
        <label>1</label>
    </ligand>
</feature>
<evidence type="ECO:0000256" key="9">
    <source>
        <dbReference type="SAM" id="MobiDB-lite"/>
    </source>
</evidence>
<evidence type="ECO:0000313" key="12">
    <source>
        <dbReference type="Proteomes" id="UP000290288"/>
    </source>
</evidence>
<keyword evidence="6" id="KW-0464">Manganese</keyword>
<comment type="similarity">
    <text evidence="1 8">Belongs to the DNA repair enzymes AP/ExoA family.</text>
</comment>
<protein>
    <recommendedName>
        <fullName evidence="10">Endonuclease/exonuclease/phosphatase domain-containing protein</fullName>
    </recommendedName>
</protein>
<feature type="compositionally biased region" description="Polar residues" evidence="9">
    <location>
        <begin position="33"/>
        <end position="43"/>
    </location>
</feature>
<evidence type="ECO:0000256" key="4">
    <source>
        <dbReference type="ARBA" id="ARBA00022842"/>
    </source>
</evidence>
<dbReference type="AlphaFoldDB" id="A0A4Q2DC88"/>
<dbReference type="PANTHER" id="PTHR22748">
    <property type="entry name" value="AP ENDONUCLEASE"/>
    <property type="match status" value="1"/>
</dbReference>
<dbReference type="NCBIfam" id="TIGR00633">
    <property type="entry name" value="xth"/>
    <property type="match status" value="1"/>
</dbReference>
<comment type="cofactor">
    <cofactor evidence="6 8">
        <name>Mg(2+)</name>
        <dbReference type="ChEBI" id="CHEBI:18420"/>
    </cofactor>
    <cofactor evidence="6 8">
        <name>Mn(2+)</name>
        <dbReference type="ChEBI" id="CHEBI:29035"/>
    </cofactor>
    <text evidence="6 8">Probably binds two magnesium or manganese ions per subunit.</text>
</comment>
<keyword evidence="8" id="KW-0227">DNA damage</keyword>
<evidence type="ECO:0000256" key="8">
    <source>
        <dbReference type="RuleBase" id="RU362131"/>
    </source>
</evidence>
<evidence type="ECO:0000256" key="2">
    <source>
        <dbReference type="ARBA" id="ARBA00022723"/>
    </source>
</evidence>
<feature type="active site" evidence="5">
    <location>
        <position position="139"/>
    </location>
</feature>
<gene>
    <name evidence="11" type="ORF">EST38_g8518</name>
</gene>
<dbReference type="SUPFAM" id="SSF56219">
    <property type="entry name" value="DNase I-like"/>
    <property type="match status" value="1"/>
</dbReference>
<dbReference type="InterPro" id="IPR005135">
    <property type="entry name" value="Endo/exonuclease/phosphatase"/>
</dbReference>
<keyword evidence="12" id="KW-1185">Reference proteome</keyword>
<feature type="site" description="Interaction with DNA substrate" evidence="7">
    <location>
        <position position="284"/>
    </location>
</feature>
<dbReference type="GO" id="GO:0008081">
    <property type="term" value="F:phosphoric diester hydrolase activity"/>
    <property type="evidence" value="ECO:0007669"/>
    <property type="project" value="TreeGrafter"/>
</dbReference>
<feature type="site" description="Transition state stabilizer" evidence="7">
    <location>
        <position position="180"/>
    </location>
</feature>
<feature type="binding site" evidence="6">
    <location>
        <position position="180"/>
    </location>
    <ligand>
        <name>Mg(2+)</name>
        <dbReference type="ChEBI" id="CHEBI:18420"/>
        <label>1</label>
    </ligand>
</feature>
<keyword evidence="8" id="KW-0234">DNA repair</keyword>
<reference evidence="11 12" key="1">
    <citation type="submission" date="2019-01" db="EMBL/GenBank/DDBJ databases">
        <title>Draft genome sequence of Psathyrella aberdarensis IHI B618.</title>
        <authorList>
            <person name="Buettner E."/>
            <person name="Kellner H."/>
        </authorList>
    </citation>
    <scope>NUCLEOTIDE SEQUENCE [LARGE SCALE GENOMIC DNA]</scope>
    <source>
        <strain evidence="11 12">IHI B618</strain>
    </source>
</reference>
<proteinExistence type="inferred from homology"/>
<dbReference type="CDD" id="cd09087">
    <property type="entry name" value="Ape1-like_AP-endo"/>
    <property type="match status" value="1"/>
</dbReference>
<feature type="region of interest" description="Disordered" evidence="9">
    <location>
        <begin position="1"/>
        <end position="61"/>
    </location>
</feature>
<accession>A0A4Q2DC88</accession>
<evidence type="ECO:0000313" key="11">
    <source>
        <dbReference type="EMBL" id="RXW17330.1"/>
    </source>
</evidence>
<dbReference type="GO" id="GO:0006284">
    <property type="term" value="P:base-excision repair"/>
    <property type="evidence" value="ECO:0007669"/>
    <property type="project" value="TreeGrafter"/>
</dbReference>
<feature type="active site" description="Proton donor/acceptor" evidence="5">
    <location>
        <position position="178"/>
    </location>
</feature>
<feature type="domain" description="Endonuclease/exonuclease/phosphatase" evidence="10">
    <location>
        <begin position="81"/>
        <end position="284"/>
    </location>
</feature>
<comment type="caution">
    <text evidence="11">The sequence shown here is derived from an EMBL/GenBank/DDBJ whole genome shotgun (WGS) entry which is preliminary data.</text>
</comment>
<dbReference type="GO" id="GO:0003906">
    <property type="term" value="F:DNA-(apurinic or apyrimidinic site) endonuclease activity"/>
    <property type="evidence" value="ECO:0007669"/>
    <property type="project" value="TreeGrafter"/>
</dbReference>
<keyword evidence="2 6" id="KW-0479">Metal-binding</keyword>
<organism evidence="11 12">
    <name type="scientific">Candolleomyces aberdarensis</name>
    <dbReference type="NCBI Taxonomy" id="2316362"/>
    <lineage>
        <taxon>Eukaryota</taxon>
        <taxon>Fungi</taxon>
        <taxon>Dikarya</taxon>
        <taxon>Basidiomycota</taxon>
        <taxon>Agaricomycotina</taxon>
        <taxon>Agaricomycetes</taxon>
        <taxon>Agaricomycetidae</taxon>
        <taxon>Agaricales</taxon>
        <taxon>Agaricineae</taxon>
        <taxon>Psathyrellaceae</taxon>
        <taxon>Candolleomyces</taxon>
    </lineage>
</organism>